<evidence type="ECO:0000256" key="10">
    <source>
        <dbReference type="SAM" id="MobiDB-lite"/>
    </source>
</evidence>
<dbReference type="InterPro" id="IPR004662">
    <property type="entry name" value="AcgluKinase_fam"/>
</dbReference>
<dbReference type="EC" id="2.7.2.8" evidence="9"/>
<comment type="pathway">
    <text evidence="1 9">Amino-acid biosynthesis; L-arginine biosynthesis; N(2)-acetyl-L-ornithine from L-glutamate: step 2/4.</text>
</comment>
<dbReference type="PANTHER" id="PTHR23342:SF0">
    <property type="entry name" value="N-ACETYLGLUTAMATE SYNTHASE, MITOCHONDRIAL"/>
    <property type="match status" value="1"/>
</dbReference>
<reference evidence="12" key="1">
    <citation type="journal article" date="2022" name="bioRxiv">
        <title>Discovery and biosynthetic assessment of Streptomyces ortus sp nov. isolated from a deep-sea sponge.</title>
        <authorList>
            <person name="Williams S.E."/>
        </authorList>
    </citation>
    <scope>NUCLEOTIDE SEQUENCE</scope>
    <source>
        <strain evidence="12">A15ISP2-DRY2</strain>
    </source>
</reference>
<feature type="site" description="Transition state stabilizer" evidence="9">
    <location>
        <position position="14"/>
    </location>
</feature>
<keyword evidence="7 9" id="KW-0067">ATP-binding</keyword>
<comment type="subcellular location">
    <subcellularLocation>
        <location evidence="9">Cytoplasm</location>
    </subcellularLocation>
</comment>
<evidence type="ECO:0000256" key="6">
    <source>
        <dbReference type="ARBA" id="ARBA00022777"/>
    </source>
</evidence>
<proteinExistence type="inferred from homology"/>
<feature type="region of interest" description="Disordered" evidence="10">
    <location>
        <begin position="270"/>
        <end position="302"/>
    </location>
</feature>
<keyword evidence="5 9" id="KW-0547">Nucleotide-binding</keyword>
<evidence type="ECO:0000256" key="4">
    <source>
        <dbReference type="ARBA" id="ARBA00022679"/>
    </source>
</evidence>
<comment type="similarity">
    <text evidence="9">Belongs to the acetylglutamate kinase family. ArgB subfamily.</text>
</comment>
<evidence type="ECO:0000256" key="8">
    <source>
        <dbReference type="ARBA" id="ARBA00048141"/>
    </source>
</evidence>
<evidence type="ECO:0000313" key="13">
    <source>
        <dbReference type="Proteomes" id="UP001165590"/>
    </source>
</evidence>
<feature type="compositionally biased region" description="Low complexity" evidence="10">
    <location>
        <begin position="283"/>
        <end position="296"/>
    </location>
</feature>
<keyword evidence="4 9" id="KW-0808">Transferase</keyword>
<evidence type="ECO:0000256" key="7">
    <source>
        <dbReference type="ARBA" id="ARBA00022840"/>
    </source>
</evidence>
<comment type="caution">
    <text evidence="12">The sequence shown here is derived from an EMBL/GenBank/DDBJ whole genome shotgun (WGS) entry which is preliminary data.</text>
</comment>
<dbReference type="Pfam" id="PF00696">
    <property type="entry name" value="AA_kinase"/>
    <property type="match status" value="1"/>
</dbReference>
<feature type="domain" description="Aspartate/glutamate/uridylate kinase" evidence="11">
    <location>
        <begin position="10"/>
        <end position="248"/>
    </location>
</feature>
<sequence>MALEPLRGHTVVVKYGGHAMTDDTLRRAFAQDVLTLYRAGVRPVVVHGGGPQIAAHLDRLGLRSDFLGGLRVTTPETMEVVRMVLSGKVQKDLVGLLNEHGPHAVGLSGEDGRTLTAVKRYAQVGGERVDIGLVGDVARVNTAVVRLLLEGGHIPVVSSVGRGEDGQVYNVNADTAAGALAAALGTRVLVVLTDVPGLYADFPRDERVVDRIGAAELERVLPGLDGGMGPKMEACLRAVRGGVGVARVLDGRAPHSLLDGLVGGAGSGTTIVPDPTDQTDPTARGAEVEGVARVAPAPAPGS</sequence>
<comment type="catalytic activity">
    <reaction evidence="8 9">
        <text>N-acetyl-L-glutamate + ATP = N-acetyl-L-glutamyl 5-phosphate + ADP</text>
        <dbReference type="Rhea" id="RHEA:14629"/>
        <dbReference type="ChEBI" id="CHEBI:30616"/>
        <dbReference type="ChEBI" id="CHEBI:44337"/>
        <dbReference type="ChEBI" id="CHEBI:57936"/>
        <dbReference type="ChEBI" id="CHEBI:456216"/>
        <dbReference type="EC" id="2.7.2.8"/>
    </reaction>
</comment>
<feature type="binding site" evidence="9">
    <location>
        <position position="71"/>
    </location>
    <ligand>
        <name>substrate</name>
    </ligand>
</feature>
<dbReference type="PANTHER" id="PTHR23342">
    <property type="entry name" value="N-ACETYLGLUTAMATE SYNTHASE"/>
    <property type="match status" value="1"/>
</dbReference>
<feature type="binding site" evidence="9">
    <location>
        <position position="170"/>
    </location>
    <ligand>
        <name>substrate</name>
    </ligand>
</feature>
<dbReference type="InterPro" id="IPR037528">
    <property type="entry name" value="ArgB"/>
</dbReference>
<keyword evidence="13" id="KW-1185">Reference proteome</keyword>
<keyword evidence="9" id="KW-0963">Cytoplasm</keyword>
<comment type="function">
    <text evidence="9">Catalyzes the ATP-dependent phosphorylation of N-acetyl-L-glutamate.</text>
</comment>
<evidence type="ECO:0000256" key="1">
    <source>
        <dbReference type="ARBA" id="ARBA00004828"/>
    </source>
</evidence>
<dbReference type="InterPro" id="IPR001057">
    <property type="entry name" value="Glu/AcGlu_kinase"/>
</dbReference>
<dbReference type="SUPFAM" id="SSF53633">
    <property type="entry name" value="Carbamate kinase-like"/>
    <property type="match status" value="1"/>
</dbReference>
<name>A0ABT3VD00_9ACTN</name>
<dbReference type="Proteomes" id="UP001165590">
    <property type="component" value="Unassembled WGS sequence"/>
</dbReference>
<feature type="binding site" evidence="9">
    <location>
        <begin position="49"/>
        <end position="50"/>
    </location>
    <ligand>
        <name>substrate</name>
    </ligand>
</feature>
<organism evidence="12 13">
    <name type="scientific">Streptomyces ortus</name>
    <dbReference type="NCBI Taxonomy" id="2867268"/>
    <lineage>
        <taxon>Bacteria</taxon>
        <taxon>Bacillati</taxon>
        <taxon>Actinomycetota</taxon>
        <taxon>Actinomycetes</taxon>
        <taxon>Kitasatosporales</taxon>
        <taxon>Streptomycetaceae</taxon>
        <taxon>Streptomyces</taxon>
    </lineage>
</organism>
<protein>
    <recommendedName>
        <fullName evidence="9">Acetylglutamate kinase</fullName>
        <ecNumber evidence="9">2.7.2.8</ecNumber>
    </recommendedName>
    <alternativeName>
        <fullName evidence="9">N-acetyl-L-glutamate 5-phosphotransferase</fullName>
    </alternativeName>
    <alternativeName>
        <fullName evidence="9">NAG kinase</fullName>
        <shortName evidence="9">NAGK</shortName>
    </alternativeName>
</protein>
<dbReference type="NCBIfam" id="TIGR00761">
    <property type="entry name" value="argB"/>
    <property type="match status" value="1"/>
</dbReference>
<dbReference type="EMBL" id="JAIFZO010000002">
    <property type="protein sequence ID" value="MCX4237817.1"/>
    <property type="molecule type" value="Genomic_DNA"/>
</dbReference>
<evidence type="ECO:0000313" key="12">
    <source>
        <dbReference type="EMBL" id="MCX4237817.1"/>
    </source>
</evidence>
<evidence type="ECO:0000256" key="3">
    <source>
        <dbReference type="ARBA" id="ARBA00022605"/>
    </source>
</evidence>
<dbReference type="InterPro" id="IPR001048">
    <property type="entry name" value="Asp/Glu/Uridylate_kinase"/>
</dbReference>
<evidence type="ECO:0000256" key="9">
    <source>
        <dbReference type="HAMAP-Rule" id="MF_00082"/>
    </source>
</evidence>
<dbReference type="HAMAP" id="MF_00082">
    <property type="entry name" value="ArgB"/>
    <property type="match status" value="1"/>
</dbReference>
<evidence type="ECO:0000256" key="5">
    <source>
        <dbReference type="ARBA" id="ARBA00022741"/>
    </source>
</evidence>
<keyword evidence="2 9" id="KW-0055">Arginine biosynthesis</keyword>
<evidence type="ECO:0000256" key="2">
    <source>
        <dbReference type="ARBA" id="ARBA00022571"/>
    </source>
</evidence>
<dbReference type="Gene3D" id="3.40.1160.10">
    <property type="entry name" value="Acetylglutamate kinase-like"/>
    <property type="match status" value="1"/>
</dbReference>
<dbReference type="PIRSF" id="PIRSF000728">
    <property type="entry name" value="NAGK"/>
    <property type="match status" value="1"/>
</dbReference>
<keyword evidence="6 9" id="KW-0418">Kinase</keyword>
<accession>A0ABT3VD00</accession>
<gene>
    <name evidence="9 12" type="primary">argB</name>
    <name evidence="12" type="ORF">K3769_34625</name>
</gene>
<dbReference type="PRINTS" id="PR00474">
    <property type="entry name" value="GLU5KINASE"/>
</dbReference>
<evidence type="ECO:0000259" key="11">
    <source>
        <dbReference type="Pfam" id="PF00696"/>
    </source>
</evidence>
<dbReference type="GO" id="GO:0003991">
    <property type="term" value="F:acetylglutamate kinase activity"/>
    <property type="evidence" value="ECO:0007669"/>
    <property type="project" value="UniProtKB-EC"/>
</dbReference>
<keyword evidence="3 9" id="KW-0028">Amino-acid biosynthesis</keyword>
<feature type="site" description="Transition state stabilizer" evidence="9">
    <location>
        <position position="231"/>
    </location>
</feature>
<dbReference type="InterPro" id="IPR036393">
    <property type="entry name" value="AceGlu_kinase-like_sf"/>
</dbReference>